<accession>A0A370K8H0</accession>
<dbReference type="EMBL" id="QQSY01000002">
    <property type="protein sequence ID" value="RDI98935.1"/>
    <property type="molecule type" value="Genomic_DNA"/>
</dbReference>
<protein>
    <recommendedName>
        <fullName evidence="3">Nucleotidyl transferase AbiEii/AbiGii toxin family protein</fullName>
    </recommendedName>
</protein>
<reference evidence="1 2" key="1">
    <citation type="submission" date="2018-07" db="EMBL/GenBank/DDBJ databases">
        <title>Dyella solisilvae sp. nov., isolated from the pine and broad-leaved mixed forest soil.</title>
        <authorList>
            <person name="Gao Z."/>
            <person name="Qiu L."/>
        </authorList>
    </citation>
    <scope>NUCLEOTIDE SEQUENCE [LARGE SCALE GENOMIC DNA]</scope>
    <source>
        <strain evidence="1 2">DHG54</strain>
    </source>
</reference>
<comment type="caution">
    <text evidence="1">The sequence shown here is derived from an EMBL/GenBank/DDBJ whole genome shotgun (WGS) entry which is preliminary data.</text>
</comment>
<evidence type="ECO:0008006" key="3">
    <source>
        <dbReference type="Google" id="ProtNLM"/>
    </source>
</evidence>
<dbReference type="AlphaFoldDB" id="A0A370K8H0"/>
<proteinExistence type="predicted"/>
<sequence>MDRFREWFAEHQDQFVLIGGCAASTVMNEEGLEFRATKDIDMVLVVEALTPKFGELFWAFIKAGGYEIKQQSDTGKPCFYRFGRPQDLSFPAMVELFARTPDLISPLADNNNLAPIPIEEGVSSLSAILLDDAYYHFLVTGRDIVRGIPLIREDRLIPFKAKAFLDLSDRGEDSKKVRKHLSDVVELTVLLAPNTRIDLPGQIPDDMRRFLEVASALPDNALARYGGRARFDHVLASIAKAFQLGDPVTA</sequence>
<name>A0A370K8H0_9GAMM</name>
<evidence type="ECO:0000313" key="2">
    <source>
        <dbReference type="Proteomes" id="UP000254711"/>
    </source>
</evidence>
<keyword evidence="2" id="KW-1185">Reference proteome</keyword>
<dbReference type="Proteomes" id="UP000254711">
    <property type="component" value="Unassembled WGS sequence"/>
</dbReference>
<organism evidence="1 2">
    <name type="scientific">Dyella solisilvae</name>
    <dbReference type="NCBI Taxonomy" id="1920168"/>
    <lineage>
        <taxon>Bacteria</taxon>
        <taxon>Pseudomonadati</taxon>
        <taxon>Pseudomonadota</taxon>
        <taxon>Gammaproteobacteria</taxon>
        <taxon>Lysobacterales</taxon>
        <taxon>Rhodanobacteraceae</taxon>
        <taxon>Dyella</taxon>
    </lineage>
</organism>
<evidence type="ECO:0000313" key="1">
    <source>
        <dbReference type="EMBL" id="RDI98935.1"/>
    </source>
</evidence>
<gene>
    <name evidence="1" type="ORF">DVT68_10595</name>
</gene>